<organism evidence="2 3">
    <name type="scientific">Chlorella sorokiniana</name>
    <name type="common">Freshwater green alga</name>
    <dbReference type="NCBI Taxonomy" id="3076"/>
    <lineage>
        <taxon>Eukaryota</taxon>
        <taxon>Viridiplantae</taxon>
        <taxon>Chlorophyta</taxon>
        <taxon>core chlorophytes</taxon>
        <taxon>Trebouxiophyceae</taxon>
        <taxon>Chlorellales</taxon>
        <taxon>Chlorellaceae</taxon>
        <taxon>Chlorella clade</taxon>
        <taxon>Chlorella</taxon>
    </lineage>
</organism>
<dbReference type="PRINTS" id="PR00081">
    <property type="entry name" value="GDHRDH"/>
</dbReference>
<comment type="caution">
    <text evidence="2">The sequence shown here is derived from an EMBL/GenBank/DDBJ whole genome shotgun (WGS) entry which is preliminary data.</text>
</comment>
<evidence type="ECO:0000313" key="3">
    <source>
        <dbReference type="Proteomes" id="UP000239899"/>
    </source>
</evidence>
<dbReference type="GO" id="GO:0016491">
    <property type="term" value="F:oxidoreductase activity"/>
    <property type="evidence" value="ECO:0007669"/>
    <property type="project" value="UniProtKB-KW"/>
</dbReference>
<dbReference type="AlphaFoldDB" id="A0A2P6TRY2"/>
<dbReference type="Pfam" id="PF00106">
    <property type="entry name" value="adh_short"/>
    <property type="match status" value="1"/>
</dbReference>
<sequence length="312" mass="33269">MVGSKPIKLGSRSTAIEALRGVDLTGKVAVVTGGNSGLGSETIRALATAGADCVLCCRNKKAGQAVAAELQPTVKGKISVQRLDLADLSSIKAAGDALASLPSLDLLVLNAGVMAVRPKQHTKDGFELQFGTNHLGHFYLSSQLLPKMKKQGTPGRVVVLSSSAHGFGRIHIDDLNCERRWYGAWASYGNAKLANLLFVKELARRLQEEGSPVEAFALHPGICHTSIGEHMGGRATVFYCMYKPWLKSAAQGAATTIYAATAPELSGKSGAYLEDCHEAKPWRCARDADMARRLWDKSEELVQAALKKAGLA</sequence>
<keyword evidence="3" id="KW-1185">Reference proteome</keyword>
<dbReference type="SUPFAM" id="SSF51735">
    <property type="entry name" value="NAD(P)-binding Rossmann-fold domains"/>
    <property type="match status" value="1"/>
</dbReference>
<name>A0A2P6TRY2_CHLSO</name>
<keyword evidence="1" id="KW-0560">Oxidoreductase</keyword>
<dbReference type="Gene3D" id="3.40.50.720">
    <property type="entry name" value="NAD(P)-binding Rossmann-like Domain"/>
    <property type="match status" value="1"/>
</dbReference>
<dbReference type="OrthoDB" id="191139at2759"/>
<reference evidence="2 3" key="1">
    <citation type="journal article" date="2018" name="Plant J.">
        <title>Genome sequences of Chlorella sorokiniana UTEX 1602 and Micractinium conductrix SAG 241.80: implications to maltose excretion by a green alga.</title>
        <authorList>
            <person name="Arriola M.B."/>
            <person name="Velmurugan N."/>
            <person name="Zhang Y."/>
            <person name="Plunkett M.H."/>
            <person name="Hondzo H."/>
            <person name="Barney B.M."/>
        </authorList>
    </citation>
    <scope>NUCLEOTIDE SEQUENCE [LARGE SCALE GENOMIC DNA]</scope>
    <source>
        <strain evidence="3">UTEX 1602</strain>
    </source>
</reference>
<accession>A0A2P6TRY2</accession>
<evidence type="ECO:0000313" key="2">
    <source>
        <dbReference type="EMBL" id="PRW56818.1"/>
    </source>
</evidence>
<dbReference type="InterPro" id="IPR036291">
    <property type="entry name" value="NAD(P)-bd_dom_sf"/>
</dbReference>
<dbReference type="STRING" id="3076.A0A2P6TRY2"/>
<gene>
    <name evidence="2" type="ORF">C2E21_4822</name>
</gene>
<dbReference type="InterPro" id="IPR002347">
    <property type="entry name" value="SDR_fam"/>
</dbReference>
<evidence type="ECO:0000256" key="1">
    <source>
        <dbReference type="ARBA" id="ARBA00023002"/>
    </source>
</evidence>
<proteinExistence type="predicted"/>
<protein>
    <submittedName>
        <fullName evidence="2">Short-chain dehydrogenase reductase SDR</fullName>
    </submittedName>
</protein>
<dbReference type="PANTHER" id="PTHR43157">
    <property type="entry name" value="PHOSPHATIDYLINOSITOL-GLYCAN BIOSYNTHESIS CLASS F PROTEIN-RELATED"/>
    <property type="match status" value="1"/>
</dbReference>
<dbReference type="EMBL" id="LHPG02000008">
    <property type="protein sequence ID" value="PRW56818.1"/>
    <property type="molecule type" value="Genomic_DNA"/>
</dbReference>
<dbReference type="PANTHER" id="PTHR43157:SF31">
    <property type="entry name" value="PHOSPHATIDYLINOSITOL-GLYCAN BIOSYNTHESIS CLASS F PROTEIN"/>
    <property type="match status" value="1"/>
</dbReference>
<dbReference type="Proteomes" id="UP000239899">
    <property type="component" value="Unassembled WGS sequence"/>
</dbReference>